<dbReference type="Gene3D" id="3.40.50.2300">
    <property type="match status" value="1"/>
</dbReference>
<gene>
    <name evidence="5" type="ORF">DWU98_05015</name>
</gene>
<dbReference type="GO" id="GO:0003677">
    <property type="term" value="F:DNA binding"/>
    <property type="evidence" value="ECO:0007669"/>
    <property type="project" value="UniProtKB-KW"/>
</dbReference>
<evidence type="ECO:0000259" key="3">
    <source>
        <dbReference type="PROSITE" id="PS50110"/>
    </source>
</evidence>
<dbReference type="PROSITE" id="PS50110">
    <property type="entry name" value="RESPONSE_REGULATORY"/>
    <property type="match status" value="1"/>
</dbReference>
<keyword evidence="2" id="KW-0597">Phosphoprotein</keyword>
<keyword evidence="6" id="KW-1185">Reference proteome</keyword>
<evidence type="ECO:0000256" key="1">
    <source>
        <dbReference type="ARBA" id="ARBA00023012"/>
    </source>
</evidence>
<dbReference type="Pfam" id="PF04397">
    <property type="entry name" value="LytTR"/>
    <property type="match status" value="1"/>
</dbReference>
<dbReference type="OrthoDB" id="236568at2"/>
<dbReference type="SMART" id="SM00850">
    <property type="entry name" value="LytTR"/>
    <property type="match status" value="1"/>
</dbReference>
<dbReference type="Proteomes" id="UP000254258">
    <property type="component" value="Unassembled WGS sequence"/>
</dbReference>
<feature type="domain" description="HTH LytTR-type" evidence="4">
    <location>
        <begin position="143"/>
        <end position="247"/>
    </location>
</feature>
<keyword evidence="5" id="KW-0238">DNA-binding</keyword>
<dbReference type="RefSeq" id="WP_115494402.1">
    <property type="nucleotide sequence ID" value="NZ_QRBE01000002.1"/>
</dbReference>
<comment type="caution">
    <text evidence="5">The sequence shown here is derived from an EMBL/GenBank/DDBJ whole genome shotgun (WGS) entry which is preliminary data.</text>
</comment>
<feature type="domain" description="Response regulatory" evidence="3">
    <location>
        <begin position="3"/>
        <end position="116"/>
    </location>
</feature>
<reference evidence="5 6" key="1">
    <citation type="submission" date="2018-07" db="EMBL/GenBank/DDBJ databases">
        <title>Dyella monticola sp. nov. and Dyella psychrodurans sp. nov. isolated from monsoon evergreen broad-leaved forest soil of Dinghu Mountain, China.</title>
        <authorList>
            <person name="Gao Z."/>
            <person name="Qiu L."/>
        </authorList>
    </citation>
    <scope>NUCLEOTIDE SEQUENCE [LARGE SCALE GENOMIC DNA]</scope>
    <source>
        <strain evidence="5 6">4G-K06</strain>
    </source>
</reference>
<dbReference type="PANTHER" id="PTHR37299:SF1">
    <property type="entry name" value="STAGE 0 SPORULATION PROTEIN A HOMOLOG"/>
    <property type="match status" value="1"/>
</dbReference>
<protein>
    <submittedName>
        <fullName evidence="5">DNA-binding response regulator</fullName>
    </submittedName>
</protein>
<feature type="modified residue" description="4-aspartylphosphate" evidence="2">
    <location>
        <position position="54"/>
    </location>
</feature>
<dbReference type="GO" id="GO:0000156">
    <property type="term" value="F:phosphorelay response regulator activity"/>
    <property type="evidence" value="ECO:0007669"/>
    <property type="project" value="InterPro"/>
</dbReference>
<dbReference type="Pfam" id="PF00072">
    <property type="entry name" value="Response_reg"/>
    <property type="match status" value="1"/>
</dbReference>
<proteinExistence type="predicted"/>
<evidence type="ECO:0000256" key="2">
    <source>
        <dbReference type="PROSITE-ProRule" id="PRU00169"/>
    </source>
</evidence>
<dbReference type="InterPro" id="IPR011006">
    <property type="entry name" value="CheY-like_superfamily"/>
</dbReference>
<name>A0A370X5I1_9GAMM</name>
<dbReference type="InterPro" id="IPR007492">
    <property type="entry name" value="LytTR_DNA-bd_dom"/>
</dbReference>
<organism evidence="5 6">
    <name type="scientific">Dyella monticola</name>
    <dbReference type="NCBI Taxonomy" id="1927958"/>
    <lineage>
        <taxon>Bacteria</taxon>
        <taxon>Pseudomonadati</taxon>
        <taxon>Pseudomonadota</taxon>
        <taxon>Gammaproteobacteria</taxon>
        <taxon>Lysobacterales</taxon>
        <taxon>Rhodanobacteraceae</taxon>
        <taxon>Dyella</taxon>
    </lineage>
</organism>
<accession>A0A370X5I1</accession>
<dbReference type="SUPFAM" id="SSF52172">
    <property type="entry name" value="CheY-like"/>
    <property type="match status" value="1"/>
</dbReference>
<dbReference type="PANTHER" id="PTHR37299">
    <property type="entry name" value="TRANSCRIPTIONAL REGULATOR-RELATED"/>
    <property type="match status" value="1"/>
</dbReference>
<evidence type="ECO:0000313" key="6">
    <source>
        <dbReference type="Proteomes" id="UP000254258"/>
    </source>
</evidence>
<dbReference type="Gene3D" id="2.40.50.1020">
    <property type="entry name" value="LytTr DNA-binding domain"/>
    <property type="match status" value="1"/>
</dbReference>
<evidence type="ECO:0000259" key="4">
    <source>
        <dbReference type="PROSITE" id="PS50930"/>
    </source>
</evidence>
<dbReference type="AlphaFoldDB" id="A0A370X5I1"/>
<dbReference type="InterPro" id="IPR001789">
    <property type="entry name" value="Sig_transdc_resp-reg_receiver"/>
</dbReference>
<dbReference type="InterPro" id="IPR046947">
    <property type="entry name" value="LytR-like"/>
</dbReference>
<dbReference type="SMART" id="SM00448">
    <property type="entry name" value="REC"/>
    <property type="match status" value="1"/>
</dbReference>
<keyword evidence="1" id="KW-0902">Two-component regulatory system</keyword>
<dbReference type="EMBL" id="QRBE01000002">
    <property type="protein sequence ID" value="RDS83689.1"/>
    <property type="molecule type" value="Genomic_DNA"/>
</dbReference>
<dbReference type="PROSITE" id="PS50930">
    <property type="entry name" value="HTH_LYTTR"/>
    <property type="match status" value="1"/>
</dbReference>
<sequence length="261" mass="29748">MMRVLVVDDEPLARRGVTKRLSLCGDVELVGEAANGRAALQGIQELRPDVVFMDIQMPGTNGLDVVRAMKPAERPLIIFLSAYDRFALNAFEVYALDYLLKPIHEERFAEALQRARDVLALRREREQGVRRPIKDGSGWPARFTVRTGRKDLVIAAEDIEWVEATGDYAGLHIRGDVYLLRERVHRLIEQLDPHQFVRIHRSTVVRINRIAEIQALTNRDSLLKLMDGTLLRVSRTYSESLRRTLFERGLSDEDAMSSTDG</sequence>
<evidence type="ECO:0000313" key="5">
    <source>
        <dbReference type="EMBL" id="RDS83689.1"/>
    </source>
</evidence>